<name>A0ABM3IC09_ZIZJJ</name>
<keyword evidence="4 6" id="KW-0694">RNA-binding</keyword>
<dbReference type="RefSeq" id="XP_048325271.2">
    <property type="nucleotide sequence ID" value="XM_048469314.2"/>
</dbReference>
<dbReference type="Gene3D" id="3.30.70.330">
    <property type="match status" value="1"/>
</dbReference>
<evidence type="ECO:0000256" key="1">
    <source>
        <dbReference type="ARBA" id="ARBA00022723"/>
    </source>
</evidence>
<dbReference type="Pfam" id="PF00642">
    <property type="entry name" value="zf-CCCH"/>
    <property type="match status" value="1"/>
</dbReference>
<dbReference type="Pfam" id="PF00076">
    <property type="entry name" value="RRM_1"/>
    <property type="match status" value="1"/>
</dbReference>
<evidence type="ECO:0000256" key="2">
    <source>
        <dbReference type="ARBA" id="ARBA00022771"/>
    </source>
</evidence>
<dbReference type="Gene3D" id="4.10.1000.10">
    <property type="entry name" value="Zinc finger, CCCH-type"/>
    <property type="match status" value="1"/>
</dbReference>
<dbReference type="InterPro" id="IPR000571">
    <property type="entry name" value="Znf_CCCH"/>
</dbReference>
<dbReference type="CDD" id="cd12458">
    <property type="entry name" value="RRM_AtC3H46_like"/>
    <property type="match status" value="1"/>
</dbReference>
<accession>A0ABM3IC09</accession>
<dbReference type="PROSITE" id="PS50102">
    <property type="entry name" value="RRM"/>
    <property type="match status" value="1"/>
</dbReference>
<keyword evidence="1 7" id="KW-0479">Metal-binding</keyword>
<evidence type="ECO:0000256" key="6">
    <source>
        <dbReference type="PROSITE-ProRule" id="PRU00176"/>
    </source>
</evidence>
<evidence type="ECO:0000259" key="8">
    <source>
        <dbReference type="PROSITE" id="PS50102"/>
    </source>
</evidence>
<dbReference type="InterPro" id="IPR012677">
    <property type="entry name" value="Nucleotide-bd_a/b_plait_sf"/>
</dbReference>
<keyword evidence="2 7" id="KW-0863">Zinc-finger</keyword>
<keyword evidence="3 7" id="KW-0862">Zinc</keyword>
<protein>
    <submittedName>
        <fullName evidence="11">Zinc finger CCCH domain-containing protein 22 isoform X2</fullName>
    </submittedName>
</protein>
<evidence type="ECO:0000256" key="5">
    <source>
        <dbReference type="ARBA" id="ARBA00023125"/>
    </source>
</evidence>
<evidence type="ECO:0000313" key="10">
    <source>
        <dbReference type="Proteomes" id="UP001652623"/>
    </source>
</evidence>
<proteinExistence type="predicted"/>
<keyword evidence="5" id="KW-0238">DNA-binding</keyword>
<evidence type="ECO:0000256" key="3">
    <source>
        <dbReference type="ARBA" id="ARBA00022833"/>
    </source>
</evidence>
<dbReference type="InterPro" id="IPR000504">
    <property type="entry name" value="RRM_dom"/>
</dbReference>
<keyword evidence="10" id="KW-1185">Reference proteome</keyword>
<gene>
    <name evidence="11" type="primary">LOC107412456</name>
</gene>
<dbReference type="PANTHER" id="PTHR24009">
    <property type="entry name" value="RNA-BINDING (RRM/RBD/RNP MOTIFS)"/>
    <property type="match status" value="1"/>
</dbReference>
<evidence type="ECO:0000256" key="7">
    <source>
        <dbReference type="PROSITE-ProRule" id="PRU00723"/>
    </source>
</evidence>
<reference evidence="11" key="1">
    <citation type="submission" date="2025-08" db="UniProtKB">
        <authorList>
            <consortium name="RefSeq"/>
        </authorList>
    </citation>
    <scope>IDENTIFICATION</scope>
    <source>
        <tissue evidence="11">Seedling</tissue>
    </source>
</reference>
<dbReference type="InterPro" id="IPR034365">
    <property type="entry name" value="AtC3H46-like_RRM"/>
</dbReference>
<evidence type="ECO:0000259" key="9">
    <source>
        <dbReference type="PROSITE" id="PS50103"/>
    </source>
</evidence>
<dbReference type="InterPro" id="IPR035979">
    <property type="entry name" value="RBD_domain_sf"/>
</dbReference>
<dbReference type="SUPFAM" id="SSF54928">
    <property type="entry name" value="RNA-binding domain, RBD"/>
    <property type="match status" value="1"/>
</dbReference>
<evidence type="ECO:0000256" key="4">
    <source>
        <dbReference type="ARBA" id="ARBA00022884"/>
    </source>
</evidence>
<feature type="domain" description="RRM" evidence="8">
    <location>
        <begin position="340"/>
        <end position="416"/>
    </location>
</feature>
<feature type="domain" description="C3H1-type" evidence="9">
    <location>
        <begin position="218"/>
        <end position="240"/>
    </location>
</feature>
<dbReference type="SMART" id="SM00356">
    <property type="entry name" value="ZnF_C3H1"/>
    <property type="match status" value="1"/>
</dbReference>
<dbReference type="SMART" id="SM00360">
    <property type="entry name" value="RRM"/>
    <property type="match status" value="1"/>
</dbReference>
<sequence>MDSYEATKIVFAKIQSCEPENASKIMGYLLIQDHGEKEMIRLAYGPETILQNLILKAKSQLGLLPTNSPSSLTLTTSTSSASLPFNPIPRQPNPLSLSTASLRISNNGYELTNPSSPSSSAWPLSPGFSNSTATTPSSVAPLLSYANVVNRSNVSVSSLSSTIEDYQLQDHNLPFLGETKHDGLFTTSRPLDLQKQSYSIPGMPYGSEDVNSGCGWKPCSYFARGFCKNGGSCRFLHGDYYSVGGDETSSIVGSPNGISLSEFERCQELLRFQIAAQQQQKLASASQFMAGTSLIPYNNCMDLALMQQQIEAQRLAAAALMKNDFSGMNLSGNLNNPGSRQIYLTFPADSTFREEDVSNYFSNYGPVKDVRIPYQQKRMFGFVTFVYPETVKLILAKGNPHFVCDSRVLVKPYKEKGKVPDKKQNNQYLDRGDYALCSSPTGLDCQERMFCNTQEMLLAKKLEERANLQRAIELQGRKLMNLQLQDLKDHHHYCLHHHQYHHGLSSESSIPSPVFSNKAPNGSETFIFPPSVTQQEVKQEDPQAVTISSTAVLDAEQVQQGASLACNFNKGKSKVDEESDILESIENILPDSLFASPKKSAGEQSTAIFSTVSVEANESGTTGAIDSSNLIIASPKSAFSKCPGFLVGMEPLECN</sequence>
<dbReference type="PANTHER" id="PTHR24009:SF11">
    <property type="entry name" value="ZINC FINGER CCCH DOMAIN-CONTAINING PROTEIN 53-LIKE"/>
    <property type="match status" value="1"/>
</dbReference>
<organism evidence="10 11">
    <name type="scientific">Ziziphus jujuba</name>
    <name type="common">Chinese jujube</name>
    <name type="synonym">Ziziphus sativa</name>
    <dbReference type="NCBI Taxonomy" id="326968"/>
    <lineage>
        <taxon>Eukaryota</taxon>
        <taxon>Viridiplantae</taxon>
        <taxon>Streptophyta</taxon>
        <taxon>Embryophyta</taxon>
        <taxon>Tracheophyta</taxon>
        <taxon>Spermatophyta</taxon>
        <taxon>Magnoliopsida</taxon>
        <taxon>eudicotyledons</taxon>
        <taxon>Gunneridae</taxon>
        <taxon>Pentapetalae</taxon>
        <taxon>rosids</taxon>
        <taxon>fabids</taxon>
        <taxon>Rosales</taxon>
        <taxon>Rhamnaceae</taxon>
        <taxon>Paliureae</taxon>
        <taxon>Ziziphus</taxon>
    </lineage>
</organism>
<dbReference type="GeneID" id="107412456"/>
<feature type="zinc finger region" description="C3H1-type" evidence="7">
    <location>
        <begin position="218"/>
        <end position="240"/>
    </location>
</feature>
<dbReference type="InterPro" id="IPR056276">
    <property type="entry name" value="AtC3H46-like_PABC-like"/>
</dbReference>
<dbReference type="Proteomes" id="UP001652623">
    <property type="component" value="Chromosome 10"/>
</dbReference>
<evidence type="ECO:0000313" key="11">
    <source>
        <dbReference type="RefSeq" id="XP_048325271.2"/>
    </source>
</evidence>
<dbReference type="PROSITE" id="PS50103">
    <property type="entry name" value="ZF_C3H1"/>
    <property type="match status" value="1"/>
</dbReference>
<dbReference type="Pfam" id="PF23182">
    <property type="entry name" value="PABC_AtC3H46"/>
    <property type="match status" value="1"/>
</dbReference>